<dbReference type="RefSeq" id="WP_188742240.1">
    <property type="nucleotide sequence ID" value="NZ_BAABFW010000009.1"/>
</dbReference>
<comment type="caution">
    <text evidence="2">The sequence shown here is derived from an EMBL/GenBank/DDBJ whole genome shotgun (WGS) entry which is preliminary data.</text>
</comment>
<gene>
    <name evidence="2" type="ORF">GCM10011372_08960</name>
</gene>
<accession>A0A917PEW1</accession>
<organism evidence="2 3">
    <name type="scientific">Agromyces bauzanensis</name>
    <dbReference type="NCBI Taxonomy" id="1308924"/>
    <lineage>
        <taxon>Bacteria</taxon>
        <taxon>Bacillati</taxon>
        <taxon>Actinomycetota</taxon>
        <taxon>Actinomycetes</taxon>
        <taxon>Micrococcales</taxon>
        <taxon>Microbacteriaceae</taxon>
        <taxon>Agromyces</taxon>
    </lineage>
</organism>
<sequence length="195" mass="21036">MTGPRASGSDATLPRGRVTFTVFHSMDDQMLIAWARFRHPFVVRSAEASPRPARSMSRAVSTRTSHRPTPGRPEEGSPGLWRLFATNNRELGRSFHLYSSVEAARMHVERLQGDEARLEIDIVPGPLTSSRGWMITHEGSPVMTSSRWYASSSTGSEAAVGALAAFVRALISPVVDHGPSSGAGRPRILGASADA</sequence>
<dbReference type="EMBL" id="BMMD01000003">
    <property type="protein sequence ID" value="GGJ73153.1"/>
    <property type="molecule type" value="Genomic_DNA"/>
</dbReference>
<reference evidence="2" key="1">
    <citation type="journal article" date="2014" name="Int. J. Syst. Evol. Microbiol.">
        <title>Complete genome sequence of Corynebacterium casei LMG S-19264T (=DSM 44701T), isolated from a smear-ripened cheese.</title>
        <authorList>
            <consortium name="US DOE Joint Genome Institute (JGI-PGF)"/>
            <person name="Walter F."/>
            <person name="Albersmeier A."/>
            <person name="Kalinowski J."/>
            <person name="Ruckert C."/>
        </authorList>
    </citation>
    <scope>NUCLEOTIDE SEQUENCE</scope>
    <source>
        <strain evidence="2">CGMCC 1.8984</strain>
    </source>
</reference>
<dbReference type="Proteomes" id="UP000636956">
    <property type="component" value="Unassembled WGS sequence"/>
</dbReference>
<reference evidence="2" key="2">
    <citation type="submission" date="2020-09" db="EMBL/GenBank/DDBJ databases">
        <authorList>
            <person name="Sun Q."/>
            <person name="Zhou Y."/>
        </authorList>
    </citation>
    <scope>NUCLEOTIDE SEQUENCE</scope>
    <source>
        <strain evidence="2">CGMCC 1.8984</strain>
    </source>
</reference>
<dbReference type="AlphaFoldDB" id="A0A917PEW1"/>
<keyword evidence="3" id="KW-1185">Reference proteome</keyword>
<evidence type="ECO:0000256" key="1">
    <source>
        <dbReference type="SAM" id="MobiDB-lite"/>
    </source>
</evidence>
<evidence type="ECO:0000313" key="2">
    <source>
        <dbReference type="EMBL" id="GGJ73153.1"/>
    </source>
</evidence>
<feature type="region of interest" description="Disordered" evidence="1">
    <location>
        <begin position="46"/>
        <end position="78"/>
    </location>
</feature>
<protein>
    <submittedName>
        <fullName evidence="2">Uncharacterized protein</fullName>
    </submittedName>
</protein>
<evidence type="ECO:0000313" key="3">
    <source>
        <dbReference type="Proteomes" id="UP000636956"/>
    </source>
</evidence>
<name>A0A917PEW1_9MICO</name>
<proteinExistence type="predicted"/>